<dbReference type="AlphaFoldDB" id="A0AA96L9D4"/>
<sequence>MPLRRQVLSAVRPVVGYGLHELPLTSPAHAMYEVAAISYLMGMGYSYADAHRVVESWEVGEAFPPYQGTVHYHHHMIHSI</sequence>
<protein>
    <submittedName>
        <fullName evidence="1">Uncharacterized protein</fullName>
    </submittedName>
</protein>
<accession>A0AA96L9D4</accession>
<proteinExistence type="predicted"/>
<evidence type="ECO:0000313" key="1">
    <source>
        <dbReference type="EMBL" id="WNQ09427.1"/>
    </source>
</evidence>
<name>A0AA96L9D4_9BACL</name>
<dbReference type="KEGG" id="paun:MJA45_17540"/>
<evidence type="ECO:0000313" key="2">
    <source>
        <dbReference type="Proteomes" id="UP001305702"/>
    </source>
</evidence>
<organism evidence="1 2">
    <name type="scientific">Paenibacillus aurantius</name>
    <dbReference type="NCBI Taxonomy" id="2918900"/>
    <lineage>
        <taxon>Bacteria</taxon>
        <taxon>Bacillati</taxon>
        <taxon>Bacillota</taxon>
        <taxon>Bacilli</taxon>
        <taxon>Bacillales</taxon>
        <taxon>Paenibacillaceae</taxon>
        <taxon>Paenibacillus</taxon>
    </lineage>
</organism>
<dbReference type="RefSeq" id="WP_315603199.1">
    <property type="nucleotide sequence ID" value="NZ_CP130318.1"/>
</dbReference>
<keyword evidence="2" id="KW-1185">Reference proteome</keyword>
<dbReference type="EMBL" id="CP130318">
    <property type="protein sequence ID" value="WNQ09427.1"/>
    <property type="molecule type" value="Genomic_DNA"/>
</dbReference>
<reference evidence="1 2" key="1">
    <citation type="submission" date="2022-02" db="EMBL/GenBank/DDBJ databases">
        <title>Paenibacillus sp. MBLB1776 Whole Genome Shotgun Sequencing.</title>
        <authorList>
            <person name="Hwang C.Y."/>
            <person name="Cho E.-S."/>
            <person name="Seo M.-J."/>
        </authorList>
    </citation>
    <scope>NUCLEOTIDE SEQUENCE [LARGE SCALE GENOMIC DNA]</scope>
    <source>
        <strain evidence="1 2">MBLB1776</strain>
    </source>
</reference>
<dbReference type="Proteomes" id="UP001305702">
    <property type="component" value="Chromosome"/>
</dbReference>
<gene>
    <name evidence="1" type="ORF">MJA45_17540</name>
</gene>